<keyword evidence="2" id="KW-0732">Signal</keyword>
<feature type="signal peptide" evidence="2">
    <location>
        <begin position="1"/>
        <end position="27"/>
    </location>
</feature>
<reference evidence="3" key="1">
    <citation type="submission" date="2021-02" db="EMBL/GenBank/DDBJ databases">
        <authorList>
            <person name="Dougan E. K."/>
            <person name="Rhodes N."/>
            <person name="Thang M."/>
            <person name="Chan C."/>
        </authorList>
    </citation>
    <scope>NUCLEOTIDE SEQUENCE</scope>
</reference>
<comment type="caution">
    <text evidence="3">The sequence shown here is derived from an EMBL/GenBank/DDBJ whole genome shotgun (WGS) entry which is preliminary data.</text>
</comment>
<keyword evidence="4" id="KW-1185">Reference proteome</keyword>
<protein>
    <submittedName>
        <fullName evidence="3">Uncharacterized protein</fullName>
    </submittedName>
</protein>
<sequence>ALAPMAMCRRGAAAALVLGLFLPLCWSALDALSFAVVAARPCRGSVAGLKSAGLDVPAESFGLFKQGISSGVSWGVLPAGALIALGCAALSRARALSSKHSQASSRLAFSRLVRSSVDTSRECGITQSRRREALAGLLVASQAPLCSARAESAADVGRLQRVVVTVGDKEAMDKEIKFWTEACEMKVLSDGVGSDGDGLRSVVFGFGSERSGDNFGIEIKVDPAVLGRRTPRLLNYSVMQPTVDAFCFLQIGGRGKVFDIFQRVENSGGSSLIGDARYVDVESPRGVPVRFVPRENANISVELIALNIEVPAFAPTLKFYKRVCNFEELKYPASEPPIQKLSALLQSSAGGPKLLLSPVPDGRVKERNLDEFENLVIVAPSAQAVFKAAESAVSLAAQEDKQREEDEKLKLQQTSGGKEFQRQGTQARPAAKMVDKRARIDDGVGNIIFVQDTADFERALA</sequence>
<evidence type="ECO:0000256" key="1">
    <source>
        <dbReference type="SAM" id="MobiDB-lite"/>
    </source>
</evidence>
<gene>
    <name evidence="3" type="ORF">PGLA1383_LOCUS51167</name>
</gene>
<feature type="compositionally biased region" description="Polar residues" evidence="1">
    <location>
        <begin position="411"/>
        <end position="426"/>
    </location>
</feature>
<evidence type="ECO:0000313" key="4">
    <source>
        <dbReference type="Proteomes" id="UP000654075"/>
    </source>
</evidence>
<proteinExistence type="predicted"/>
<dbReference type="AlphaFoldDB" id="A0A813HCH0"/>
<organism evidence="3 4">
    <name type="scientific">Polarella glacialis</name>
    <name type="common">Dinoflagellate</name>
    <dbReference type="NCBI Taxonomy" id="89957"/>
    <lineage>
        <taxon>Eukaryota</taxon>
        <taxon>Sar</taxon>
        <taxon>Alveolata</taxon>
        <taxon>Dinophyceae</taxon>
        <taxon>Suessiales</taxon>
        <taxon>Suessiaceae</taxon>
        <taxon>Polarella</taxon>
    </lineage>
</organism>
<dbReference type="Proteomes" id="UP000654075">
    <property type="component" value="Unassembled WGS sequence"/>
</dbReference>
<name>A0A813HCH0_POLGL</name>
<evidence type="ECO:0000313" key="3">
    <source>
        <dbReference type="EMBL" id="CAE8635574.1"/>
    </source>
</evidence>
<accession>A0A813HCH0</accession>
<feature type="non-terminal residue" evidence="3">
    <location>
        <position position="1"/>
    </location>
</feature>
<feature type="chain" id="PRO_5033027191" evidence="2">
    <location>
        <begin position="28"/>
        <end position="461"/>
    </location>
</feature>
<dbReference type="EMBL" id="CAJNNV010031310">
    <property type="protein sequence ID" value="CAE8635574.1"/>
    <property type="molecule type" value="Genomic_DNA"/>
</dbReference>
<feature type="region of interest" description="Disordered" evidence="1">
    <location>
        <begin position="410"/>
        <end position="433"/>
    </location>
</feature>
<dbReference type="OrthoDB" id="441216at2759"/>
<evidence type="ECO:0000256" key="2">
    <source>
        <dbReference type="SAM" id="SignalP"/>
    </source>
</evidence>